<reference evidence="1" key="2">
    <citation type="submission" date="2015-06" db="UniProtKB">
        <authorList>
            <consortium name="EnsemblProtists"/>
        </authorList>
    </citation>
    <scope>IDENTIFICATION</scope>
    <source>
        <strain evidence="1">Pr102</strain>
    </source>
</reference>
<proteinExistence type="predicted"/>
<accession>H3GXT7</accession>
<sequence length="243" mass="26752">LNVKYSRTVTALDQHVATLSWCTEMLAADERWVQQKQTHWAMQRVTELERKLATQAAEAQHKFETEVEAAADREHALANEVANLKNVLLRSRRSGMKIMERCHLRAERLVRLDELLGLDLGLGEFLGQSVRRLLAGQVGLGDAGTHLLDGLKRTFLRFATSLASACSLSAAASTSVSNLCWASAVCVASLRSNLATLCIAQWICFCWTQRSSAASISVYHESVATCWSSAVTVREYLTLIAAA</sequence>
<name>H3GXT7_PHYRM</name>
<evidence type="ECO:0000313" key="2">
    <source>
        <dbReference type="Proteomes" id="UP000005238"/>
    </source>
</evidence>
<dbReference type="VEuPathDB" id="FungiDB:KRP23_8220"/>
<dbReference type="Proteomes" id="UP000005238">
    <property type="component" value="Unassembled WGS sequence"/>
</dbReference>
<dbReference type="EMBL" id="DS566069">
    <property type="status" value="NOT_ANNOTATED_CDS"/>
    <property type="molecule type" value="Genomic_DNA"/>
</dbReference>
<evidence type="ECO:0000313" key="1">
    <source>
        <dbReference type="EnsemblProtists" id="Phyra82442"/>
    </source>
</evidence>
<dbReference type="HOGENOM" id="CLU_1145155_0_0_1"/>
<protein>
    <submittedName>
        <fullName evidence="1">Uncharacterized protein</fullName>
    </submittedName>
</protein>
<dbReference type="AlphaFoldDB" id="H3GXT7"/>
<organism evidence="1 2">
    <name type="scientific">Phytophthora ramorum</name>
    <name type="common">Sudden oak death agent</name>
    <dbReference type="NCBI Taxonomy" id="164328"/>
    <lineage>
        <taxon>Eukaryota</taxon>
        <taxon>Sar</taxon>
        <taxon>Stramenopiles</taxon>
        <taxon>Oomycota</taxon>
        <taxon>Peronosporomycetes</taxon>
        <taxon>Peronosporales</taxon>
        <taxon>Peronosporaceae</taxon>
        <taxon>Phytophthora</taxon>
    </lineage>
</organism>
<reference evidence="2" key="1">
    <citation type="journal article" date="2006" name="Science">
        <title>Phytophthora genome sequences uncover evolutionary origins and mechanisms of pathogenesis.</title>
        <authorList>
            <person name="Tyler B.M."/>
            <person name="Tripathy S."/>
            <person name="Zhang X."/>
            <person name="Dehal P."/>
            <person name="Jiang R.H."/>
            <person name="Aerts A."/>
            <person name="Arredondo F.D."/>
            <person name="Baxter L."/>
            <person name="Bensasson D."/>
            <person name="Beynon J.L."/>
            <person name="Chapman J."/>
            <person name="Damasceno C.M."/>
            <person name="Dorrance A.E."/>
            <person name="Dou D."/>
            <person name="Dickerman A.W."/>
            <person name="Dubchak I.L."/>
            <person name="Garbelotto M."/>
            <person name="Gijzen M."/>
            <person name="Gordon S.G."/>
            <person name="Govers F."/>
            <person name="Grunwald N.J."/>
            <person name="Huang W."/>
            <person name="Ivors K.L."/>
            <person name="Jones R.W."/>
            <person name="Kamoun S."/>
            <person name="Krampis K."/>
            <person name="Lamour K.H."/>
            <person name="Lee M.K."/>
            <person name="McDonald W.H."/>
            <person name="Medina M."/>
            <person name="Meijer H.J."/>
            <person name="Nordberg E.K."/>
            <person name="Maclean D.J."/>
            <person name="Ospina-Giraldo M.D."/>
            <person name="Morris P.F."/>
            <person name="Phuntumart V."/>
            <person name="Putnam N.H."/>
            <person name="Rash S."/>
            <person name="Rose J.K."/>
            <person name="Sakihama Y."/>
            <person name="Salamov A.A."/>
            <person name="Savidor A."/>
            <person name="Scheuring C.F."/>
            <person name="Smith B.M."/>
            <person name="Sobral B.W."/>
            <person name="Terry A."/>
            <person name="Torto-Alalibo T.A."/>
            <person name="Win J."/>
            <person name="Xu Z."/>
            <person name="Zhang H."/>
            <person name="Grigoriev I.V."/>
            <person name="Rokhsar D.S."/>
            <person name="Boore J.L."/>
        </authorList>
    </citation>
    <scope>NUCLEOTIDE SEQUENCE [LARGE SCALE GENOMIC DNA]</scope>
    <source>
        <strain evidence="2">Pr102</strain>
    </source>
</reference>
<dbReference type="InParanoid" id="H3GXT7"/>
<keyword evidence="2" id="KW-1185">Reference proteome</keyword>
<dbReference type="EnsemblProtists" id="Phyra82442">
    <property type="protein sequence ID" value="Phyra82442"/>
    <property type="gene ID" value="Phyra82442"/>
</dbReference>